<reference evidence="1" key="1">
    <citation type="submission" date="2023-08" db="EMBL/GenBank/DDBJ databases">
        <authorList>
            <person name="Chen Y."/>
            <person name="Shah S."/>
            <person name="Dougan E. K."/>
            <person name="Thang M."/>
            <person name="Chan C."/>
        </authorList>
    </citation>
    <scope>NUCLEOTIDE SEQUENCE</scope>
</reference>
<comment type="caution">
    <text evidence="1">The sequence shown here is derived from an EMBL/GenBank/DDBJ whole genome shotgun (WGS) entry which is preliminary data.</text>
</comment>
<dbReference type="Proteomes" id="UP001178507">
    <property type="component" value="Unassembled WGS sequence"/>
</dbReference>
<name>A0AA36J279_9DINO</name>
<gene>
    <name evidence="1" type="ORF">EVOR1521_LOCUS21799</name>
</gene>
<dbReference type="AlphaFoldDB" id="A0AA36J279"/>
<sequence length="73" mass="8125">QQIVPRQLNFCCANCSSCRCDLRPPRVLKTVLERRAGRVLQQIVPRQLNFCRANCSSCFTGGLLLMSGVALIT</sequence>
<proteinExistence type="predicted"/>
<accession>A0AA36J279</accession>
<organism evidence="1 2">
    <name type="scientific">Effrenium voratum</name>
    <dbReference type="NCBI Taxonomy" id="2562239"/>
    <lineage>
        <taxon>Eukaryota</taxon>
        <taxon>Sar</taxon>
        <taxon>Alveolata</taxon>
        <taxon>Dinophyceae</taxon>
        <taxon>Suessiales</taxon>
        <taxon>Symbiodiniaceae</taxon>
        <taxon>Effrenium</taxon>
    </lineage>
</organism>
<feature type="non-terminal residue" evidence="1">
    <location>
        <position position="1"/>
    </location>
</feature>
<evidence type="ECO:0000313" key="1">
    <source>
        <dbReference type="EMBL" id="CAJ1397871.1"/>
    </source>
</evidence>
<keyword evidence="2" id="KW-1185">Reference proteome</keyword>
<protein>
    <submittedName>
        <fullName evidence="1">Uncharacterized protein</fullName>
    </submittedName>
</protein>
<feature type="non-terminal residue" evidence="1">
    <location>
        <position position="73"/>
    </location>
</feature>
<dbReference type="EMBL" id="CAUJNA010003282">
    <property type="protein sequence ID" value="CAJ1397871.1"/>
    <property type="molecule type" value="Genomic_DNA"/>
</dbReference>
<evidence type="ECO:0000313" key="2">
    <source>
        <dbReference type="Proteomes" id="UP001178507"/>
    </source>
</evidence>